<dbReference type="InterPro" id="IPR000182">
    <property type="entry name" value="GNAT_dom"/>
</dbReference>
<keyword evidence="2" id="KW-0012">Acyltransferase</keyword>
<dbReference type="CDD" id="cd04301">
    <property type="entry name" value="NAT_SF"/>
    <property type="match status" value="1"/>
</dbReference>
<dbReference type="EMBL" id="DVHB01000039">
    <property type="protein sequence ID" value="HIR39121.1"/>
    <property type="molecule type" value="Genomic_DNA"/>
</dbReference>
<gene>
    <name evidence="4" type="ORF">IAB90_01945</name>
</gene>
<dbReference type="InterPro" id="IPR016181">
    <property type="entry name" value="Acyl_CoA_acyltransferase"/>
</dbReference>
<proteinExistence type="predicted"/>
<organism evidence="4 5">
    <name type="scientific">Candidatus Coproplasma stercoripullorum</name>
    <dbReference type="NCBI Taxonomy" id="2840751"/>
    <lineage>
        <taxon>Bacteria</taxon>
        <taxon>Bacillati</taxon>
        <taxon>Bacillota</taxon>
        <taxon>Clostridia</taxon>
        <taxon>Eubacteriales</taxon>
        <taxon>Candidatus Coproplasma</taxon>
    </lineage>
</organism>
<dbReference type="Gene3D" id="3.40.630.30">
    <property type="match status" value="1"/>
</dbReference>
<dbReference type="PANTHER" id="PTHR43626:SF4">
    <property type="entry name" value="GCN5-RELATED N-ACETYLTRANSFERASE 2, CHLOROPLASTIC"/>
    <property type="match status" value="1"/>
</dbReference>
<dbReference type="InterPro" id="IPR045039">
    <property type="entry name" value="NSI-like"/>
</dbReference>
<dbReference type="PROSITE" id="PS51186">
    <property type="entry name" value="GNAT"/>
    <property type="match status" value="1"/>
</dbReference>
<reference evidence="4" key="1">
    <citation type="submission" date="2020-10" db="EMBL/GenBank/DDBJ databases">
        <authorList>
            <person name="Gilroy R."/>
        </authorList>
    </citation>
    <scope>NUCLEOTIDE SEQUENCE</scope>
    <source>
        <strain evidence="4">ChiW25-3613</strain>
    </source>
</reference>
<comment type="caution">
    <text evidence="4">The sequence shown here is derived from an EMBL/GenBank/DDBJ whole genome shotgun (WGS) entry which is preliminary data.</text>
</comment>
<dbReference type="GO" id="GO:0005737">
    <property type="term" value="C:cytoplasm"/>
    <property type="evidence" value="ECO:0007669"/>
    <property type="project" value="TreeGrafter"/>
</dbReference>
<evidence type="ECO:0000256" key="2">
    <source>
        <dbReference type="ARBA" id="ARBA00023315"/>
    </source>
</evidence>
<dbReference type="Pfam" id="PF13673">
    <property type="entry name" value="Acetyltransf_10"/>
    <property type="match status" value="1"/>
</dbReference>
<dbReference type="Proteomes" id="UP000824179">
    <property type="component" value="Unassembled WGS sequence"/>
</dbReference>
<feature type="domain" description="N-acetyltransferase" evidence="3">
    <location>
        <begin position="6"/>
        <end position="133"/>
    </location>
</feature>
<dbReference type="PANTHER" id="PTHR43626">
    <property type="entry name" value="ACYL-COA N-ACYLTRANSFERASE"/>
    <property type="match status" value="1"/>
</dbReference>
<reference evidence="4" key="2">
    <citation type="journal article" date="2021" name="PeerJ">
        <title>Extensive microbial diversity within the chicken gut microbiome revealed by metagenomics and culture.</title>
        <authorList>
            <person name="Gilroy R."/>
            <person name="Ravi A."/>
            <person name="Getino M."/>
            <person name="Pursley I."/>
            <person name="Horton D.L."/>
            <person name="Alikhan N.F."/>
            <person name="Baker D."/>
            <person name="Gharbi K."/>
            <person name="Hall N."/>
            <person name="Watson M."/>
            <person name="Adriaenssens E.M."/>
            <person name="Foster-Nyarko E."/>
            <person name="Jarju S."/>
            <person name="Secka A."/>
            <person name="Antonio M."/>
            <person name="Oren A."/>
            <person name="Chaudhuri R.R."/>
            <person name="La Ragione R."/>
            <person name="Hildebrand F."/>
            <person name="Pallen M.J."/>
        </authorList>
    </citation>
    <scope>NUCLEOTIDE SEQUENCE</scope>
    <source>
        <strain evidence="4">ChiW25-3613</strain>
    </source>
</reference>
<evidence type="ECO:0000256" key="1">
    <source>
        <dbReference type="ARBA" id="ARBA00022679"/>
    </source>
</evidence>
<evidence type="ECO:0000313" key="5">
    <source>
        <dbReference type="Proteomes" id="UP000824179"/>
    </source>
</evidence>
<evidence type="ECO:0000313" key="4">
    <source>
        <dbReference type="EMBL" id="HIR39121.1"/>
    </source>
</evidence>
<protein>
    <submittedName>
        <fullName evidence="4">GNAT family N-acetyltransferase</fullName>
    </submittedName>
</protein>
<dbReference type="GO" id="GO:0008080">
    <property type="term" value="F:N-acetyltransferase activity"/>
    <property type="evidence" value="ECO:0007669"/>
    <property type="project" value="InterPro"/>
</dbReference>
<dbReference type="SUPFAM" id="SSF55729">
    <property type="entry name" value="Acyl-CoA N-acyltransferases (Nat)"/>
    <property type="match status" value="1"/>
</dbReference>
<sequence>MGLIYIEEKDFKEEELEEMFLSAGWASGKYPQKLAAALRGYGYVLAARDNGRLVGLAGAMDDGVMTAYVHYLLVLPDYRGRGIGRALAERLHEHYRDYLKIVLIASSGKEGFYSKLGYKVADGTPMSLTEMED</sequence>
<name>A0A9D1DAR0_9FIRM</name>
<accession>A0A9D1DAR0</accession>
<dbReference type="AlphaFoldDB" id="A0A9D1DAR0"/>
<keyword evidence="1" id="KW-0808">Transferase</keyword>
<evidence type="ECO:0000259" key="3">
    <source>
        <dbReference type="PROSITE" id="PS51186"/>
    </source>
</evidence>